<reference evidence="1" key="1">
    <citation type="journal article" date="2023" name="Plant J.">
        <title>The genome of the king protea, Protea cynaroides.</title>
        <authorList>
            <person name="Chang J."/>
            <person name="Duong T.A."/>
            <person name="Schoeman C."/>
            <person name="Ma X."/>
            <person name="Roodt D."/>
            <person name="Barker N."/>
            <person name="Li Z."/>
            <person name="Van de Peer Y."/>
            <person name="Mizrachi E."/>
        </authorList>
    </citation>
    <scope>NUCLEOTIDE SEQUENCE</scope>
    <source>
        <tissue evidence="1">Young leaves</tissue>
    </source>
</reference>
<dbReference type="OrthoDB" id="10487112at2759"/>
<comment type="caution">
    <text evidence="1">The sequence shown here is derived from an EMBL/GenBank/DDBJ whole genome shotgun (WGS) entry which is preliminary data.</text>
</comment>
<dbReference type="EMBL" id="JAMYWD010000003">
    <property type="protein sequence ID" value="KAJ4977467.1"/>
    <property type="molecule type" value="Genomic_DNA"/>
</dbReference>
<evidence type="ECO:0000313" key="2">
    <source>
        <dbReference type="Proteomes" id="UP001141806"/>
    </source>
</evidence>
<gene>
    <name evidence="1" type="ORF">NE237_002573</name>
</gene>
<accession>A0A9Q0KV89</accession>
<name>A0A9Q0KV89_9MAGN</name>
<organism evidence="1 2">
    <name type="scientific">Protea cynaroides</name>
    <dbReference type="NCBI Taxonomy" id="273540"/>
    <lineage>
        <taxon>Eukaryota</taxon>
        <taxon>Viridiplantae</taxon>
        <taxon>Streptophyta</taxon>
        <taxon>Embryophyta</taxon>
        <taxon>Tracheophyta</taxon>
        <taxon>Spermatophyta</taxon>
        <taxon>Magnoliopsida</taxon>
        <taxon>Proteales</taxon>
        <taxon>Proteaceae</taxon>
        <taxon>Protea</taxon>
    </lineage>
</organism>
<proteinExistence type="predicted"/>
<dbReference type="AlphaFoldDB" id="A0A9Q0KV89"/>
<protein>
    <submittedName>
        <fullName evidence="1">Uncharacterized protein</fullName>
    </submittedName>
</protein>
<keyword evidence="2" id="KW-1185">Reference proteome</keyword>
<evidence type="ECO:0000313" key="1">
    <source>
        <dbReference type="EMBL" id="KAJ4977467.1"/>
    </source>
</evidence>
<sequence length="105" mass="12408">MEGVHRTCKNFHFSWSTSQVEMEGLNGATVFFSSHSSISATDVPRISRNRVYFSKYRRYGKSSYFYSFDDCRFHPAIQRHEVPGIEKAVWIKPPKMSHLLFEEFY</sequence>
<dbReference type="Proteomes" id="UP001141806">
    <property type="component" value="Unassembled WGS sequence"/>
</dbReference>